<keyword evidence="2" id="KW-1185">Reference proteome</keyword>
<evidence type="ECO:0000313" key="1">
    <source>
        <dbReference type="EMBL" id="KAG9194323.1"/>
    </source>
</evidence>
<sequence>MDALKDLIILTASSTQDRQHTGMEPAEPHEHFKDKPYLQCLGTLEDAFPALKSFLEKLVNEEEPGRQAVNSHYQAKHERAPGRCYCLDFKDKSITVLEESVFESAAALRAYLKKKTAAQSRVEKHRRLFILEDMEPD</sequence>
<accession>A0AAD4IH31</accession>
<protein>
    <submittedName>
        <fullName evidence="1">Uncharacterized protein</fullName>
    </submittedName>
</protein>
<dbReference type="EMBL" id="JAANER010000002">
    <property type="protein sequence ID" value="KAG9194323.1"/>
    <property type="molecule type" value="Genomic_DNA"/>
</dbReference>
<organism evidence="1 2">
    <name type="scientific">Alternaria panax</name>
    <dbReference type="NCBI Taxonomy" id="48097"/>
    <lineage>
        <taxon>Eukaryota</taxon>
        <taxon>Fungi</taxon>
        <taxon>Dikarya</taxon>
        <taxon>Ascomycota</taxon>
        <taxon>Pezizomycotina</taxon>
        <taxon>Dothideomycetes</taxon>
        <taxon>Pleosporomycetidae</taxon>
        <taxon>Pleosporales</taxon>
        <taxon>Pleosporineae</taxon>
        <taxon>Pleosporaceae</taxon>
        <taxon>Alternaria</taxon>
        <taxon>Alternaria sect. Panax</taxon>
    </lineage>
</organism>
<evidence type="ECO:0000313" key="2">
    <source>
        <dbReference type="Proteomes" id="UP001199106"/>
    </source>
</evidence>
<reference evidence="1" key="1">
    <citation type="submission" date="2021-07" db="EMBL/GenBank/DDBJ databases">
        <title>Genome Resource of American Ginseng Black Spot Pathogen Alternaria panax.</title>
        <authorList>
            <person name="Qiu C."/>
            <person name="Wang W."/>
            <person name="Liu Z."/>
        </authorList>
    </citation>
    <scope>NUCLEOTIDE SEQUENCE</scope>
    <source>
        <strain evidence="1">BNCC115425</strain>
    </source>
</reference>
<gene>
    <name evidence="1" type="ORF">G6011_04358</name>
</gene>
<dbReference type="Proteomes" id="UP001199106">
    <property type="component" value="Unassembled WGS sequence"/>
</dbReference>
<dbReference type="AlphaFoldDB" id="A0AAD4IH31"/>
<proteinExistence type="predicted"/>
<comment type="caution">
    <text evidence="1">The sequence shown here is derived from an EMBL/GenBank/DDBJ whole genome shotgun (WGS) entry which is preliminary data.</text>
</comment>
<name>A0AAD4IH31_9PLEO</name>